<dbReference type="GO" id="GO:0003723">
    <property type="term" value="F:RNA binding"/>
    <property type="evidence" value="ECO:0007669"/>
    <property type="project" value="UniProtKB-UniRule"/>
</dbReference>
<sequence length="100" mass="11264">MAPLIRRDAENSEVHPFSLWVGNVGNSVTESDLLAVFSRFGALDCFISYSSRSFAFVYFRRGEDARAAREALQGMVVLGTPMKIEFARPERLTVFLLGWD</sequence>
<proteinExistence type="predicted"/>
<keyword evidence="1 2" id="KW-0694">RNA-binding</keyword>
<dbReference type="Proteomes" id="UP000288805">
    <property type="component" value="Unassembled WGS sequence"/>
</dbReference>
<dbReference type="AlphaFoldDB" id="A0A438HVV7"/>
<name>A0A438HVV7_VITVI</name>
<evidence type="ECO:0000313" key="4">
    <source>
        <dbReference type="EMBL" id="RVW88578.1"/>
    </source>
</evidence>
<dbReference type="Pfam" id="PF00076">
    <property type="entry name" value="RRM_1"/>
    <property type="match status" value="1"/>
</dbReference>
<dbReference type="SMART" id="SM00360">
    <property type="entry name" value="RRM"/>
    <property type="match status" value="1"/>
</dbReference>
<dbReference type="PROSITE" id="PS50102">
    <property type="entry name" value="RRM"/>
    <property type="match status" value="1"/>
</dbReference>
<dbReference type="InterPro" id="IPR035979">
    <property type="entry name" value="RBD_domain_sf"/>
</dbReference>
<evidence type="ECO:0000313" key="5">
    <source>
        <dbReference type="Proteomes" id="UP000288805"/>
    </source>
</evidence>
<protein>
    <submittedName>
        <fullName evidence="4">Flowering time control protein FPA</fullName>
    </submittedName>
</protein>
<dbReference type="InterPro" id="IPR000504">
    <property type="entry name" value="RRM_dom"/>
</dbReference>
<evidence type="ECO:0000256" key="1">
    <source>
        <dbReference type="ARBA" id="ARBA00022884"/>
    </source>
</evidence>
<feature type="domain" description="RRM" evidence="3">
    <location>
        <begin position="17"/>
        <end position="89"/>
    </location>
</feature>
<evidence type="ECO:0000256" key="2">
    <source>
        <dbReference type="PROSITE-ProRule" id="PRU00176"/>
    </source>
</evidence>
<dbReference type="InterPro" id="IPR012677">
    <property type="entry name" value="Nucleotide-bd_a/b_plait_sf"/>
</dbReference>
<dbReference type="SUPFAM" id="SSF54928">
    <property type="entry name" value="RNA-binding domain, RBD"/>
    <property type="match status" value="1"/>
</dbReference>
<organism evidence="4 5">
    <name type="scientific">Vitis vinifera</name>
    <name type="common">Grape</name>
    <dbReference type="NCBI Taxonomy" id="29760"/>
    <lineage>
        <taxon>Eukaryota</taxon>
        <taxon>Viridiplantae</taxon>
        <taxon>Streptophyta</taxon>
        <taxon>Embryophyta</taxon>
        <taxon>Tracheophyta</taxon>
        <taxon>Spermatophyta</taxon>
        <taxon>Magnoliopsida</taxon>
        <taxon>eudicotyledons</taxon>
        <taxon>Gunneridae</taxon>
        <taxon>Pentapetalae</taxon>
        <taxon>rosids</taxon>
        <taxon>Vitales</taxon>
        <taxon>Vitaceae</taxon>
        <taxon>Viteae</taxon>
        <taxon>Vitis</taxon>
    </lineage>
</organism>
<accession>A0A438HVV7</accession>
<reference evidence="4 5" key="1">
    <citation type="journal article" date="2018" name="PLoS Genet.">
        <title>Population sequencing reveals clonal diversity and ancestral inbreeding in the grapevine cultivar Chardonnay.</title>
        <authorList>
            <person name="Roach M.J."/>
            <person name="Johnson D.L."/>
            <person name="Bohlmann J."/>
            <person name="van Vuuren H.J."/>
            <person name="Jones S.J."/>
            <person name="Pretorius I.S."/>
            <person name="Schmidt S.A."/>
            <person name="Borneman A.R."/>
        </authorList>
    </citation>
    <scope>NUCLEOTIDE SEQUENCE [LARGE SCALE GENOMIC DNA]</scope>
    <source>
        <strain evidence="5">cv. Chardonnay</strain>
        <tissue evidence="4">Leaf</tissue>
    </source>
</reference>
<dbReference type="EMBL" id="QGNW01000172">
    <property type="protein sequence ID" value="RVW88578.1"/>
    <property type="molecule type" value="Genomic_DNA"/>
</dbReference>
<dbReference type="CDD" id="cd00590">
    <property type="entry name" value="RRM_SF"/>
    <property type="match status" value="1"/>
</dbReference>
<dbReference type="Gene3D" id="3.30.70.330">
    <property type="match status" value="1"/>
</dbReference>
<gene>
    <name evidence="4" type="primary">FPA_0</name>
    <name evidence="4" type="ORF">CK203_032975</name>
</gene>
<comment type="caution">
    <text evidence="4">The sequence shown here is derived from an EMBL/GenBank/DDBJ whole genome shotgun (WGS) entry which is preliminary data.</text>
</comment>
<dbReference type="PANTHER" id="PTHR23189">
    <property type="entry name" value="RNA RECOGNITION MOTIF-CONTAINING"/>
    <property type="match status" value="1"/>
</dbReference>
<evidence type="ECO:0000259" key="3">
    <source>
        <dbReference type="PROSITE" id="PS50102"/>
    </source>
</evidence>